<dbReference type="PANTHER" id="PTHR42982:SF1">
    <property type="entry name" value="SEC-INDEPENDENT PROTEIN TRANSLOCASE PROTEIN TATA"/>
    <property type="match status" value="1"/>
</dbReference>
<keyword evidence="7 9" id="KW-0472">Membrane</keyword>
<name>A0A2V3HTX0_9ARCH</name>
<gene>
    <name evidence="10" type="ORF">CXX69_04935</name>
</gene>
<evidence type="ECO:0000256" key="3">
    <source>
        <dbReference type="ARBA" id="ARBA00022692"/>
    </source>
</evidence>
<dbReference type="PANTHER" id="PTHR42982">
    <property type="entry name" value="SEC-INDEPENDENT PROTEIN TRANSLOCASE PROTEIN TATA"/>
    <property type="match status" value="1"/>
</dbReference>
<evidence type="ECO:0000256" key="6">
    <source>
        <dbReference type="ARBA" id="ARBA00023010"/>
    </source>
</evidence>
<dbReference type="GO" id="GO:0016020">
    <property type="term" value="C:membrane"/>
    <property type="evidence" value="ECO:0007669"/>
    <property type="project" value="UniProtKB-ARBA"/>
</dbReference>
<keyword evidence="4" id="KW-0653">Protein transport</keyword>
<proteinExistence type="predicted"/>
<keyword evidence="5 9" id="KW-1133">Transmembrane helix</keyword>
<evidence type="ECO:0000256" key="7">
    <source>
        <dbReference type="ARBA" id="ARBA00023136"/>
    </source>
</evidence>
<reference evidence="10 11" key="1">
    <citation type="journal article" date="2015" name="Nat. Commun.">
        <title>Genomic and transcriptomic evidence for scavenging of diverse organic compounds by widespread deep-sea archaea.</title>
        <authorList>
            <person name="Li M."/>
            <person name="Baker B.J."/>
            <person name="Anantharaman K."/>
            <person name="Jain S."/>
            <person name="Breier J.A."/>
            <person name="Dick G.J."/>
        </authorList>
    </citation>
    <scope>NUCLEOTIDE SEQUENCE [LARGE SCALE GENOMIC DNA]</scope>
    <source>
        <strain evidence="10">Cayman_51_deep</strain>
    </source>
</reference>
<protein>
    <submittedName>
        <fullName evidence="10">Twin-arginine translocase TatA/TatE family subunit</fullName>
    </submittedName>
</protein>
<comment type="caution">
    <text evidence="10">The sequence shown here is derived from an EMBL/GenBank/DDBJ whole genome shotgun (WGS) entry which is preliminary data.</text>
</comment>
<dbReference type="Gene3D" id="1.20.5.3310">
    <property type="match status" value="1"/>
</dbReference>
<dbReference type="Proteomes" id="UP000248161">
    <property type="component" value="Unassembled WGS sequence"/>
</dbReference>
<feature type="region of interest" description="Disordered" evidence="8">
    <location>
        <begin position="38"/>
        <end position="69"/>
    </location>
</feature>
<comment type="subcellular location">
    <subcellularLocation>
        <location evidence="1">Membrane</location>
        <topology evidence="1">Single-pass membrane protein</topology>
    </subcellularLocation>
</comment>
<dbReference type="EMBL" id="PSPG01000010">
    <property type="protein sequence ID" value="PXF21231.1"/>
    <property type="molecule type" value="Genomic_DNA"/>
</dbReference>
<evidence type="ECO:0000256" key="4">
    <source>
        <dbReference type="ARBA" id="ARBA00022927"/>
    </source>
</evidence>
<keyword evidence="3 9" id="KW-0812">Transmembrane</keyword>
<dbReference type="InterPro" id="IPR003369">
    <property type="entry name" value="TatA/B/E"/>
</dbReference>
<evidence type="ECO:0000256" key="1">
    <source>
        <dbReference type="ARBA" id="ARBA00004167"/>
    </source>
</evidence>
<sequence length="69" mass="7335">MALGTVELVILVGIAIFLFGAKKIPELARGAGRAKGEFQQGLQEGMAPSAAEQDMDRGGMTEEVTNERE</sequence>
<feature type="transmembrane region" description="Helical" evidence="9">
    <location>
        <begin position="6"/>
        <end position="25"/>
    </location>
</feature>
<evidence type="ECO:0000256" key="8">
    <source>
        <dbReference type="SAM" id="MobiDB-lite"/>
    </source>
</evidence>
<evidence type="ECO:0000313" key="11">
    <source>
        <dbReference type="Proteomes" id="UP000248161"/>
    </source>
</evidence>
<keyword evidence="6" id="KW-0811">Translocation</keyword>
<feature type="compositionally biased region" description="Basic and acidic residues" evidence="8">
    <location>
        <begin position="54"/>
        <end position="69"/>
    </location>
</feature>
<dbReference type="Pfam" id="PF02416">
    <property type="entry name" value="TatA_B_E"/>
    <property type="match status" value="1"/>
</dbReference>
<evidence type="ECO:0000256" key="5">
    <source>
        <dbReference type="ARBA" id="ARBA00022989"/>
    </source>
</evidence>
<organism evidence="10 11">
    <name type="scientific">Candidatus Thalassarchaeum betae</name>
    <dbReference type="NCBI Taxonomy" id="2599289"/>
    <lineage>
        <taxon>Archaea</taxon>
        <taxon>Methanobacteriati</taxon>
        <taxon>Thermoplasmatota</taxon>
        <taxon>Candidatus Poseidoniia</taxon>
        <taxon>Candidatus Poseidoniales</taxon>
        <taxon>Candidatus Thalassarchaeaceae</taxon>
        <taxon>Candidatus Thalassarchaeum</taxon>
    </lineage>
</organism>
<evidence type="ECO:0000256" key="9">
    <source>
        <dbReference type="SAM" id="Phobius"/>
    </source>
</evidence>
<evidence type="ECO:0000256" key="2">
    <source>
        <dbReference type="ARBA" id="ARBA00022448"/>
    </source>
</evidence>
<accession>A0A2V3HTX0</accession>
<keyword evidence="2" id="KW-0813">Transport</keyword>
<evidence type="ECO:0000313" key="10">
    <source>
        <dbReference type="EMBL" id="PXF21231.1"/>
    </source>
</evidence>
<dbReference type="GO" id="GO:0015031">
    <property type="term" value="P:protein transport"/>
    <property type="evidence" value="ECO:0007669"/>
    <property type="project" value="UniProtKB-KW"/>
</dbReference>
<dbReference type="AlphaFoldDB" id="A0A2V3HTX0"/>